<reference evidence="3" key="1">
    <citation type="journal article" date="2019" name="Int. J. Syst. Evol. Microbiol.">
        <title>The Global Catalogue of Microorganisms (GCM) 10K type strain sequencing project: providing services to taxonomists for standard genome sequencing and annotation.</title>
        <authorList>
            <consortium name="The Broad Institute Genomics Platform"/>
            <consortium name="The Broad Institute Genome Sequencing Center for Infectious Disease"/>
            <person name="Wu L."/>
            <person name="Ma J."/>
        </authorList>
    </citation>
    <scope>NUCLEOTIDE SEQUENCE [LARGE SCALE GENOMIC DNA]</scope>
    <source>
        <strain evidence="3">CCUG 60023</strain>
    </source>
</reference>
<protein>
    <submittedName>
        <fullName evidence="2">Uncharacterized protein</fullName>
    </submittedName>
</protein>
<organism evidence="2 3">
    <name type="scientific">Pseudahrensia aquimaris</name>
    <dbReference type="NCBI Taxonomy" id="744461"/>
    <lineage>
        <taxon>Bacteria</taxon>
        <taxon>Pseudomonadati</taxon>
        <taxon>Pseudomonadota</taxon>
        <taxon>Alphaproteobacteria</taxon>
        <taxon>Hyphomicrobiales</taxon>
        <taxon>Ahrensiaceae</taxon>
        <taxon>Pseudahrensia</taxon>
    </lineage>
</organism>
<keyword evidence="1" id="KW-0732">Signal</keyword>
<dbReference type="EMBL" id="JBHTJV010000026">
    <property type="protein sequence ID" value="MFD0917912.1"/>
    <property type="molecule type" value="Genomic_DNA"/>
</dbReference>
<gene>
    <name evidence="2" type="ORF">ACFQ14_16015</name>
</gene>
<dbReference type="RefSeq" id="WP_377213768.1">
    <property type="nucleotide sequence ID" value="NZ_JBHTJV010000026.1"/>
</dbReference>
<feature type="signal peptide" evidence="1">
    <location>
        <begin position="1"/>
        <end position="18"/>
    </location>
</feature>
<evidence type="ECO:0000313" key="2">
    <source>
        <dbReference type="EMBL" id="MFD0917912.1"/>
    </source>
</evidence>
<name>A0ABW3FHE2_9HYPH</name>
<feature type="chain" id="PRO_5047069170" evidence="1">
    <location>
        <begin position="19"/>
        <end position="198"/>
    </location>
</feature>
<proteinExistence type="predicted"/>
<dbReference type="Proteomes" id="UP001597101">
    <property type="component" value="Unassembled WGS sequence"/>
</dbReference>
<sequence>MRSSLFALCGVVALTACSQSVGTSGSLSAYSAPISSVTVCSGYGCVLKDRMTFSPAQESRLKAIMASASASPEAERAAIKQAIAAMEKMSQKTLRLVPDVGRSWQRYSGGLRGQMDCVDETRNTQSYLGYLASRGWLNHHSVARSYVGKGIVLDGNMPHRSAVIVAKSGTRYAVDSWPKDNGAPPLIVPVPQWRKMDI</sequence>
<dbReference type="PROSITE" id="PS51257">
    <property type="entry name" value="PROKAR_LIPOPROTEIN"/>
    <property type="match status" value="1"/>
</dbReference>
<comment type="caution">
    <text evidence="2">The sequence shown here is derived from an EMBL/GenBank/DDBJ whole genome shotgun (WGS) entry which is preliminary data.</text>
</comment>
<evidence type="ECO:0000256" key="1">
    <source>
        <dbReference type="SAM" id="SignalP"/>
    </source>
</evidence>
<keyword evidence="3" id="KW-1185">Reference proteome</keyword>
<accession>A0ABW3FHE2</accession>
<evidence type="ECO:0000313" key="3">
    <source>
        <dbReference type="Proteomes" id="UP001597101"/>
    </source>
</evidence>